<reference evidence="3" key="1">
    <citation type="journal article" date="2016" name="Nature">
        <title>The genome of the seagrass Zostera marina reveals angiosperm adaptation to the sea.</title>
        <authorList>
            <person name="Olsen J.L."/>
            <person name="Rouze P."/>
            <person name="Verhelst B."/>
            <person name="Lin Y.-C."/>
            <person name="Bayer T."/>
            <person name="Collen J."/>
            <person name="Dattolo E."/>
            <person name="De Paoli E."/>
            <person name="Dittami S."/>
            <person name="Maumus F."/>
            <person name="Michel G."/>
            <person name="Kersting A."/>
            <person name="Lauritano C."/>
            <person name="Lohaus R."/>
            <person name="Toepel M."/>
            <person name="Tonon T."/>
            <person name="Vanneste K."/>
            <person name="Amirebrahimi M."/>
            <person name="Brakel J."/>
            <person name="Bostroem C."/>
            <person name="Chovatia M."/>
            <person name="Grimwood J."/>
            <person name="Jenkins J.W."/>
            <person name="Jueterbock A."/>
            <person name="Mraz A."/>
            <person name="Stam W.T."/>
            <person name="Tice H."/>
            <person name="Bornberg-Bauer E."/>
            <person name="Green P.J."/>
            <person name="Pearson G.A."/>
            <person name="Procaccini G."/>
            <person name="Duarte C.M."/>
            <person name="Schmutz J."/>
            <person name="Reusch T.B.H."/>
            <person name="Van de Peer Y."/>
        </authorList>
    </citation>
    <scope>NUCLEOTIDE SEQUENCE [LARGE SCALE GENOMIC DNA]</scope>
    <source>
        <strain evidence="3">cv. Finnish</strain>
    </source>
</reference>
<dbReference type="PANTHER" id="PTHR36783:SF2">
    <property type="entry name" value="THYLAKOID LUMENAL 17.9 KDA PROTEIN, CHLOROPLASTIC"/>
    <property type="match status" value="1"/>
</dbReference>
<protein>
    <submittedName>
        <fullName evidence="2">Thylakoid lumenal 17.9 kDa protein</fullName>
    </submittedName>
</protein>
<organism evidence="2 3">
    <name type="scientific">Zostera marina</name>
    <name type="common">Eelgrass</name>
    <dbReference type="NCBI Taxonomy" id="29655"/>
    <lineage>
        <taxon>Eukaryota</taxon>
        <taxon>Viridiplantae</taxon>
        <taxon>Streptophyta</taxon>
        <taxon>Embryophyta</taxon>
        <taxon>Tracheophyta</taxon>
        <taxon>Spermatophyta</taxon>
        <taxon>Magnoliopsida</taxon>
        <taxon>Liliopsida</taxon>
        <taxon>Zosteraceae</taxon>
        <taxon>Zostera</taxon>
    </lineage>
</organism>
<accession>A0A0K9PAM0</accession>
<proteinExistence type="predicted"/>
<dbReference type="EMBL" id="LFYR01000981">
    <property type="protein sequence ID" value="KMZ66108.1"/>
    <property type="molecule type" value="Genomic_DNA"/>
</dbReference>
<keyword evidence="1" id="KW-0732">Signal</keyword>
<gene>
    <name evidence="2" type="ORF">ZOSMA_2G01210</name>
</gene>
<evidence type="ECO:0000256" key="1">
    <source>
        <dbReference type="SAM" id="SignalP"/>
    </source>
</evidence>
<keyword evidence="3" id="KW-1185">Reference proteome</keyword>
<dbReference type="InterPro" id="IPR037734">
    <property type="entry name" value="Thylakoid_lumenal_17.9"/>
</dbReference>
<dbReference type="Proteomes" id="UP000036987">
    <property type="component" value="Unassembled WGS sequence"/>
</dbReference>
<sequence>MSFPTATLLPQISLCGHLLVSTVAPLVLALSAPLPSLAIQSPFASPTTPFSQSKDLRLGLEDGKIRPCPSTNPRCVSTNPMSSLSFAFPWIVPKNSPSSDDVVQKLREAIVKTQKNVKFVAYENTPEGQYLQAEIDGGFERDVIEFLVKKDFVGYRSVATNVIYVYPFTTALGDNKGQQERINKIGEELGWYVPNFELMDD</sequence>
<feature type="chain" id="PRO_5005527543" evidence="1">
    <location>
        <begin position="30"/>
        <end position="201"/>
    </location>
</feature>
<dbReference type="OMA" id="EELGWYA"/>
<dbReference type="PANTHER" id="PTHR36783">
    <property type="entry name" value="THYLAKOID LUMENAL 17.9 KDA PROTEIN, CHLOROPLASTIC"/>
    <property type="match status" value="1"/>
</dbReference>
<name>A0A0K9PAM0_ZOSMR</name>
<feature type="signal peptide" evidence="1">
    <location>
        <begin position="1"/>
        <end position="29"/>
    </location>
</feature>
<evidence type="ECO:0000313" key="3">
    <source>
        <dbReference type="Proteomes" id="UP000036987"/>
    </source>
</evidence>
<dbReference type="AlphaFoldDB" id="A0A0K9PAM0"/>
<evidence type="ECO:0000313" key="2">
    <source>
        <dbReference type="EMBL" id="KMZ66108.1"/>
    </source>
</evidence>
<comment type="caution">
    <text evidence="2">The sequence shown here is derived from an EMBL/GenBank/DDBJ whole genome shotgun (WGS) entry which is preliminary data.</text>
</comment>
<dbReference type="OrthoDB" id="200029at2759"/>